<evidence type="ECO:0008006" key="6">
    <source>
        <dbReference type="Google" id="ProtNLM"/>
    </source>
</evidence>
<dbReference type="AlphaFoldDB" id="A0A9Q1LIB6"/>
<dbReference type="Proteomes" id="UP001152561">
    <property type="component" value="Unassembled WGS sequence"/>
</dbReference>
<evidence type="ECO:0000256" key="2">
    <source>
        <dbReference type="ARBA" id="ARBA00022737"/>
    </source>
</evidence>
<accession>A0A9Q1LIB6</accession>
<dbReference type="InterPro" id="IPR002885">
    <property type="entry name" value="PPR_rpt"/>
</dbReference>
<dbReference type="Gene3D" id="1.25.40.10">
    <property type="entry name" value="Tetratricopeptide repeat domain"/>
    <property type="match status" value="2"/>
</dbReference>
<dbReference type="Pfam" id="PF01535">
    <property type="entry name" value="PPR"/>
    <property type="match status" value="1"/>
</dbReference>
<gene>
    <name evidence="4" type="ORF">K7X08_035077</name>
</gene>
<dbReference type="PANTHER" id="PTHR46128:SF124">
    <property type="entry name" value="PENTACOTRIPEPTIDE-REPEAT REGION OF PRORP DOMAIN-CONTAINING PROTEIN"/>
    <property type="match status" value="1"/>
</dbReference>
<comment type="caution">
    <text evidence="4">The sequence shown here is derived from an EMBL/GenBank/DDBJ whole genome shotgun (WGS) entry which is preliminary data.</text>
</comment>
<comment type="similarity">
    <text evidence="1">Belongs to the PPR family. P subfamily.</text>
</comment>
<reference evidence="5" key="1">
    <citation type="journal article" date="2023" name="Proc. Natl. Acad. Sci. U.S.A.">
        <title>Genomic and structural basis for evolution of tropane alkaloid biosynthesis.</title>
        <authorList>
            <person name="Wanga Y.-J."/>
            <person name="Taina T."/>
            <person name="Yua J.-Y."/>
            <person name="Lia J."/>
            <person name="Xua B."/>
            <person name="Chenc J."/>
            <person name="D'Auriad J.C."/>
            <person name="Huanga J.-P."/>
            <person name="Huanga S.-X."/>
        </authorList>
    </citation>
    <scope>NUCLEOTIDE SEQUENCE [LARGE SCALE GENOMIC DNA]</scope>
    <source>
        <strain evidence="5">cv. KIB-2019</strain>
    </source>
</reference>
<evidence type="ECO:0000313" key="5">
    <source>
        <dbReference type="Proteomes" id="UP001152561"/>
    </source>
</evidence>
<proteinExistence type="inferred from homology"/>
<dbReference type="EMBL" id="JAJAGQ010000018">
    <property type="protein sequence ID" value="KAJ8536676.1"/>
    <property type="molecule type" value="Genomic_DNA"/>
</dbReference>
<name>A0A9Q1LIB6_9SOLA</name>
<evidence type="ECO:0000256" key="3">
    <source>
        <dbReference type="PROSITE-ProRule" id="PRU00708"/>
    </source>
</evidence>
<sequence>MEESGLKPGVAIYDSIIGCLGRKKTINEALELFRRMLEAGIYPEETMFVTMINALSRNGRAIQAHELFDKMLEDGVQPSHYAYTALINGEFEFTFKLVDLMEKSEIELDLVTYITLVSSVSRNIRSLDGKWLVPQRQYEESKEMLFCLLHQSAMLPKKKCLEISVSSQEQIKFIALRLINKVKDAPLMPNLYLYNGIISGFCWAERMEDAYKHLDTTQKEGLQPNQVTFTILIDGHFRSGEIDRAVDGLLYGAAHCCLCTLRIPFGI</sequence>
<feature type="repeat" description="PPR" evidence="3">
    <location>
        <begin position="190"/>
        <end position="224"/>
    </location>
</feature>
<keyword evidence="2" id="KW-0677">Repeat</keyword>
<dbReference type="OrthoDB" id="185373at2759"/>
<dbReference type="InterPro" id="IPR050872">
    <property type="entry name" value="PPR_P_subfamily"/>
</dbReference>
<protein>
    <recommendedName>
        <fullName evidence="6">Pentatricopeptide repeat-containing protein</fullName>
    </recommendedName>
</protein>
<feature type="repeat" description="PPR" evidence="3">
    <location>
        <begin position="9"/>
        <end position="43"/>
    </location>
</feature>
<dbReference type="PANTHER" id="PTHR46128">
    <property type="entry name" value="MITOCHONDRIAL GROUP I INTRON SPLICING FACTOR CCM1"/>
    <property type="match status" value="1"/>
</dbReference>
<evidence type="ECO:0000256" key="1">
    <source>
        <dbReference type="ARBA" id="ARBA00007626"/>
    </source>
</evidence>
<organism evidence="4 5">
    <name type="scientific">Anisodus acutangulus</name>
    <dbReference type="NCBI Taxonomy" id="402998"/>
    <lineage>
        <taxon>Eukaryota</taxon>
        <taxon>Viridiplantae</taxon>
        <taxon>Streptophyta</taxon>
        <taxon>Embryophyta</taxon>
        <taxon>Tracheophyta</taxon>
        <taxon>Spermatophyta</taxon>
        <taxon>Magnoliopsida</taxon>
        <taxon>eudicotyledons</taxon>
        <taxon>Gunneridae</taxon>
        <taxon>Pentapetalae</taxon>
        <taxon>asterids</taxon>
        <taxon>lamiids</taxon>
        <taxon>Solanales</taxon>
        <taxon>Solanaceae</taxon>
        <taxon>Solanoideae</taxon>
        <taxon>Hyoscyameae</taxon>
        <taxon>Anisodus</taxon>
    </lineage>
</organism>
<dbReference type="Pfam" id="PF13041">
    <property type="entry name" value="PPR_2"/>
    <property type="match status" value="2"/>
</dbReference>
<keyword evidence="5" id="KW-1185">Reference proteome</keyword>
<dbReference type="InterPro" id="IPR011990">
    <property type="entry name" value="TPR-like_helical_dom_sf"/>
</dbReference>
<evidence type="ECO:0000313" key="4">
    <source>
        <dbReference type="EMBL" id="KAJ8536676.1"/>
    </source>
</evidence>
<dbReference type="NCBIfam" id="TIGR00756">
    <property type="entry name" value="PPR"/>
    <property type="match status" value="2"/>
</dbReference>
<dbReference type="PROSITE" id="PS51375">
    <property type="entry name" value="PPR"/>
    <property type="match status" value="3"/>
</dbReference>
<feature type="repeat" description="PPR" evidence="3">
    <location>
        <begin position="44"/>
        <end position="78"/>
    </location>
</feature>